<keyword evidence="2" id="KW-0808">Transferase</keyword>
<evidence type="ECO:0000313" key="2">
    <source>
        <dbReference type="EMBL" id="SCZ78908.1"/>
    </source>
</evidence>
<dbReference type="RefSeq" id="WP_090162479.1">
    <property type="nucleotide sequence ID" value="NZ_FMWK01000006.1"/>
</dbReference>
<evidence type="ECO:0000259" key="1">
    <source>
        <dbReference type="PROSITE" id="PS51186"/>
    </source>
</evidence>
<dbReference type="Proteomes" id="UP000199428">
    <property type="component" value="Unassembled WGS sequence"/>
</dbReference>
<evidence type="ECO:0000313" key="3">
    <source>
        <dbReference type="Proteomes" id="UP000199428"/>
    </source>
</evidence>
<dbReference type="SUPFAM" id="SSF55729">
    <property type="entry name" value="Acyl-CoA N-acyltransferases (Nat)"/>
    <property type="match status" value="1"/>
</dbReference>
<reference evidence="2 3" key="1">
    <citation type="submission" date="2016-10" db="EMBL/GenBank/DDBJ databases">
        <authorList>
            <person name="de Groot N.N."/>
        </authorList>
    </citation>
    <scope>NUCLEOTIDE SEQUENCE [LARGE SCALE GENOMIC DNA]</scope>
    <source>
        <strain evidence="2 3">DSM 10317</strain>
    </source>
</reference>
<dbReference type="CDD" id="cd04301">
    <property type="entry name" value="NAT_SF"/>
    <property type="match status" value="1"/>
</dbReference>
<dbReference type="GO" id="GO:0016747">
    <property type="term" value="F:acyltransferase activity, transferring groups other than amino-acyl groups"/>
    <property type="evidence" value="ECO:0007669"/>
    <property type="project" value="InterPro"/>
</dbReference>
<organism evidence="2 3">
    <name type="scientific">Pseudobutyrivibrio xylanivorans</name>
    <dbReference type="NCBI Taxonomy" id="185007"/>
    <lineage>
        <taxon>Bacteria</taxon>
        <taxon>Bacillati</taxon>
        <taxon>Bacillota</taxon>
        <taxon>Clostridia</taxon>
        <taxon>Lachnospirales</taxon>
        <taxon>Lachnospiraceae</taxon>
        <taxon>Pseudobutyrivibrio</taxon>
    </lineage>
</organism>
<dbReference type="InterPro" id="IPR016181">
    <property type="entry name" value="Acyl_CoA_acyltransferase"/>
</dbReference>
<feature type="domain" description="N-acetyltransferase" evidence="1">
    <location>
        <begin position="1"/>
        <end position="154"/>
    </location>
</feature>
<proteinExistence type="predicted"/>
<dbReference type="PROSITE" id="PS51186">
    <property type="entry name" value="GNAT"/>
    <property type="match status" value="1"/>
</dbReference>
<dbReference type="EMBL" id="FMWK01000006">
    <property type="protein sequence ID" value="SCZ78908.1"/>
    <property type="molecule type" value="Genomic_DNA"/>
</dbReference>
<dbReference type="AlphaFoldDB" id="A0A1G5RYI9"/>
<dbReference type="Pfam" id="PF13673">
    <property type="entry name" value="Acetyltransf_10"/>
    <property type="match status" value="1"/>
</dbReference>
<sequence>MEYKNFLECDMDSVCEFILDNHRNNQQVVSMYTFSRMVSERLRGNIETGIACIADGKVVGVITAITANKQNYWAIGVLYVDEEYRNKGIAKNLVEELEKSIAENCHSNFKVNISVNKSNEPIAKVFDYKDYLVEGCIKGLVSEDDMVIMGKIRQVV</sequence>
<accession>A0A1G5RYI9</accession>
<dbReference type="InterPro" id="IPR000182">
    <property type="entry name" value="GNAT_dom"/>
</dbReference>
<name>A0A1G5RYI9_PSEXY</name>
<protein>
    <submittedName>
        <fullName evidence="2">Acetyltransferase (GNAT) family protein</fullName>
    </submittedName>
</protein>
<dbReference type="Gene3D" id="3.40.630.30">
    <property type="match status" value="1"/>
</dbReference>
<gene>
    <name evidence="2" type="ORF">SAMN02910350_01509</name>
</gene>